<keyword evidence="2" id="KW-0479">Metal-binding</keyword>
<evidence type="ECO:0000256" key="4">
    <source>
        <dbReference type="ARBA" id="ARBA00022771"/>
    </source>
</evidence>
<protein>
    <recommendedName>
        <fullName evidence="10">BTB domain-containing protein</fullName>
    </recommendedName>
</protein>
<dbReference type="SMART" id="SM00225">
    <property type="entry name" value="BTB"/>
    <property type="match status" value="1"/>
</dbReference>
<dbReference type="GO" id="GO:0005634">
    <property type="term" value="C:nucleus"/>
    <property type="evidence" value="ECO:0007669"/>
    <property type="project" value="UniProtKB-SubCell"/>
</dbReference>
<dbReference type="GO" id="GO:0000981">
    <property type="term" value="F:DNA-binding transcription factor activity, RNA polymerase II-specific"/>
    <property type="evidence" value="ECO:0007669"/>
    <property type="project" value="TreeGrafter"/>
</dbReference>
<dbReference type="Gene3D" id="3.30.710.10">
    <property type="entry name" value="Potassium Channel Kv1.1, Chain A"/>
    <property type="match status" value="1"/>
</dbReference>
<comment type="subcellular location">
    <subcellularLocation>
        <location evidence="1">Nucleus</location>
    </subcellularLocation>
</comment>
<evidence type="ECO:0000256" key="9">
    <source>
        <dbReference type="ARBA" id="ARBA00023242"/>
    </source>
</evidence>
<dbReference type="GO" id="GO:0008270">
    <property type="term" value="F:zinc ion binding"/>
    <property type="evidence" value="ECO:0007669"/>
    <property type="project" value="UniProtKB-KW"/>
</dbReference>
<dbReference type="GeneTree" id="ENSGT00940000172693"/>
<evidence type="ECO:0000256" key="2">
    <source>
        <dbReference type="ARBA" id="ARBA00022723"/>
    </source>
</evidence>
<dbReference type="Pfam" id="PF00651">
    <property type="entry name" value="BTB"/>
    <property type="match status" value="1"/>
</dbReference>
<keyword evidence="6" id="KW-0805">Transcription regulation</keyword>
<dbReference type="Proteomes" id="UP000694395">
    <property type="component" value="Chromosome 15"/>
</dbReference>
<dbReference type="Ensembl" id="ENSOMYT00000146845.1">
    <property type="protein sequence ID" value="ENSOMYP00000129086.1"/>
    <property type="gene ID" value="ENSOMYG00000070606.1"/>
</dbReference>
<evidence type="ECO:0000256" key="6">
    <source>
        <dbReference type="ARBA" id="ARBA00023015"/>
    </source>
</evidence>
<evidence type="ECO:0000259" key="10">
    <source>
        <dbReference type="PROSITE" id="PS50097"/>
    </source>
</evidence>
<organism evidence="11 12">
    <name type="scientific">Oncorhynchus mykiss</name>
    <name type="common">Rainbow trout</name>
    <name type="synonym">Salmo gairdneri</name>
    <dbReference type="NCBI Taxonomy" id="8022"/>
    <lineage>
        <taxon>Eukaryota</taxon>
        <taxon>Metazoa</taxon>
        <taxon>Chordata</taxon>
        <taxon>Craniata</taxon>
        <taxon>Vertebrata</taxon>
        <taxon>Euteleostomi</taxon>
        <taxon>Actinopterygii</taxon>
        <taxon>Neopterygii</taxon>
        <taxon>Teleostei</taxon>
        <taxon>Protacanthopterygii</taxon>
        <taxon>Salmoniformes</taxon>
        <taxon>Salmonidae</taxon>
        <taxon>Salmoninae</taxon>
        <taxon>Oncorhynchus</taxon>
    </lineage>
</organism>
<keyword evidence="4" id="KW-0863">Zinc-finger</keyword>
<accession>A0A8K9X7L2</accession>
<reference evidence="11" key="3">
    <citation type="submission" date="2025-09" db="UniProtKB">
        <authorList>
            <consortium name="Ensembl"/>
        </authorList>
    </citation>
    <scope>IDENTIFICATION</scope>
</reference>
<sequence length="115" mass="12977">MSQQAHSEHLLEQLRWQRESNVLCDITVVVGDTLFRAHRNVLAAFSGFFSALPDRGHRVTTLNPEFVSEQALDTLLKYIYTGELHTNRSVHNYTGVYKANLAIGVETLFTKSKGV</sequence>
<evidence type="ECO:0000256" key="1">
    <source>
        <dbReference type="ARBA" id="ARBA00004123"/>
    </source>
</evidence>
<name>A0A8K9X7L2_ONCMY</name>
<feature type="domain" description="BTB" evidence="10">
    <location>
        <begin position="24"/>
        <end position="88"/>
    </location>
</feature>
<dbReference type="AlphaFoldDB" id="A0A8K9X7L2"/>
<keyword evidence="8" id="KW-0804">Transcription</keyword>
<evidence type="ECO:0000256" key="7">
    <source>
        <dbReference type="ARBA" id="ARBA00023125"/>
    </source>
</evidence>
<keyword evidence="12" id="KW-1185">Reference proteome</keyword>
<dbReference type="SUPFAM" id="SSF54695">
    <property type="entry name" value="POZ domain"/>
    <property type="match status" value="1"/>
</dbReference>
<evidence type="ECO:0000313" key="12">
    <source>
        <dbReference type="Proteomes" id="UP000694395"/>
    </source>
</evidence>
<dbReference type="PANTHER" id="PTHR46105">
    <property type="entry name" value="AGAP004733-PA"/>
    <property type="match status" value="1"/>
</dbReference>
<dbReference type="PANTHER" id="PTHR46105:SF5">
    <property type="entry name" value="ZINC FINGER AND BTB DOMAIN-CONTAINING PROTEIN 44 ISOFORM X1"/>
    <property type="match status" value="1"/>
</dbReference>
<evidence type="ECO:0000256" key="5">
    <source>
        <dbReference type="ARBA" id="ARBA00022833"/>
    </source>
</evidence>
<evidence type="ECO:0000313" key="11">
    <source>
        <dbReference type="Ensembl" id="ENSOMYP00000129086.1"/>
    </source>
</evidence>
<keyword evidence="5" id="KW-0862">Zinc</keyword>
<dbReference type="InterPro" id="IPR000210">
    <property type="entry name" value="BTB/POZ_dom"/>
</dbReference>
<reference evidence="11" key="1">
    <citation type="submission" date="2020-07" db="EMBL/GenBank/DDBJ databases">
        <title>A long reads based de novo assembly of the rainbow trout Arlee double haploid line genome.</title>
        <authorList>
            <person name="Gao G."/>
            <person name="Palti Y."/>
        </authorList>
    </citation>
    <scope>NUCLEOTIDE SEQUENCE [LARGE SCALE GENOMIC DNA]</scope>
</reference>
<dbReference type="PROSITE" id="PS50097">
    <property type="entry name" value="BTB"/>
    <property type="match status" value="1"/>
</dbReference>
<keyword evidence="3" id="KW-0677">Repeat</keyword>
<keyword evidence="9" id="KW-0539">Nucleus</keyword>
<evidence type="ECO:0000256" key="8">
    <source>
        <dbReference type="ARBA" id="ARBA00023163"/>
    </source>
</evidence>
<dbReference type="GO" id="GO:0000978">
    <property type="term" value="F:RNA polymerase II cis-regulatory region sequence-specific DNA binding"/>
    <property type="evidence" value="ECO:0007669"/>
    <property type="project" value="TreeGrafter"/>
</dbReference>
<evidence type="ECO:0000256" key="3">
    <source>
        <dbReference type="ARBA" id="ARBA00022737"/>
    </source>
</evidence>
<dbReference type="InterPro" id="IPR011333">
    <property type="entry name" value="SKP1/BTB/POZ_sf"/>
</dbReference>
<keyword evidence="7" id="KW-0238">DNA-binding</keyword>
<reference evidence="11" key="2">
    <citation type="submission" date="2025-08" db="UniProtKB">
        <authorList>
            <consortium name="Ensembl"/>
        </authorList>
    </citation>
    <scope>IDENTIFICATION</scope>
</reference>
<proteinExistence type="predicted"/>
<dbReference type="InterPro" id="IPR050457">
    <property type="entry name" value="ZnFinger_BTB_dom_contain"/>
</dbReference>